<accession>A0A5C8Z9K0</accession>
<dbReference type="Pfam" id="PF24553">
    <property type="entry name" value="Rv0428c_C"/>
    <property type="match status" value="1"/>
</dbReference>
<dbReference type="SUPFAM" id="SSF55729">
    <property type="entry name" value="Acyl-CoA N-acyltransferases (Nat)"/>
    <property type="match status" value="1"/>
</dbReference>
<evidence type="ECO:0000259" key="1">
    <source>
        <dbReference type="PROSITE" id="PS51186"/>
    </source>
</evidence>
<reference evidence="2 3" key="1">
    <citation type="submission" date="2019-07" db="EMBL/GenBank/DDBJ databases">
        <title>Reinekea sp. strain SSH23 genome sequencing and assembly.</title>
        <authorList>
            <person name="Kim I."/>
        </authorList>
    </citation>
    <scope>NUCLEOTIDE SEQUENCE [LARGE SCALE GENOMIC DNA]</scope>
    <source>
        <strain evidence="2 3">SSH23</strain>
    </source>
</reference>
<comment type="caution">
    <text evidence="2">The sequence shown here is derived from an EMBL/GenBank/DDBJ whole genome shotgun (WGS) entry which is preliminary data.</text>
</comment>
<proteinExistence type="predicted"/>
<evidence type="ECO:0000313" key="2">
    <source>
        <dbReference type="EMBL" id="TXR53831.1"/>
    </source>
</evidence>
<dbReference type="CDD" id="cd04301">
    <property type="entry name" value="NAT_SF"/>
    <property type="match status" value="1"/>
</dbReference>
<dbReference type="Proteomes" id="UP000321764">
    <property type="component" value="Unassembled WGS sequence"/>
</dbReference>
<keyword evidence="2" id="KW-0808">Transferase</keyword>
<dbReference type="PROSITE" id="PS51186">
    <property type="entry name" value="GNAT"/>
    <property type="match status" value="1"/>
</dbReference>
<organism evidence="2 3">
    <name type="scientific">Reinekea thalattae</name>
    <dbReference type="NCBI Taxonomy" id="2593301"/>
    <lineage>
        <taxon>Bacteria</taxon>
        <taxon>Pseudomonadati</taxon>
        <taxon>Pseudomonadota</taxon>
        <taxon>Gammaproteobacteria</taxon>
        <taxon>Oceanospirillales</taxon>
        <taxon>Saccharospirillaceae</taxon>
        <taxon>Reinekea</taxon>
    </lineage>
</organism>
<dbReference type="InterPro" id="IPR056935">
    <property type="entry name" value="Rv0428c-like_C"/>
</dbReference>
<evidence type="ECO:0000313" key="3">
    <source>
        <dbReference type="Proteomes" id="UP000321764"/>
    </source>
</evidence>
<dbReference type="PANTHER" id="PTHR43072">
    <property type="entry name" value="N-ACETYLTRANSFERASE"/>
    <property type="match status" value="1"/>
</dbReference>
<dbReference type="OrthoDB" id="27442at2"/>
<name>A0A5C8Z9K0_9GAMM</name>
<keyword evidence="3" id="KW-1185">Reference proteome</keyword>
<dbReference type="InterPro" id="IPR016181">
    <property type="entry name" value="Acyl_CoA_acyltransferase"/>
</dbReference>
<dbReference type="InterPro" id="IPR000182">
    <property type="entry name" value="GNAT_dom"/>
</dbReference>
<protein>
    <submittedName>
        <fullName evidence="2">GNAT family N-acetyltransferase</fullName>
    </submittedName>
</protein>
<dbReference type="Gene3D" id="3.40.630.30">
    <property type="match status" value="1"/>
</dbReference>
<feature type="domain" description="N-acetyltransferase" evidence="1">
    <location>
        <begin position="131"/>
        <end position="262"/>
    </location>
</feature>
<dbReference type="RefSeq" id="WP_147713230.1">
    <property type="nucleotide sequence ID" value="NZ_VKAD01000001.1"/>
</dbReference>
<gene>
    <name evidence="2" type="ORF">FME95_04540</name>
</gene>
<dbReference type="PANTHER" id="PTHR43072:SF60">
    <property type="entry name" value="L-2,4-DIAMINOBUTYRIC ACID ACETYLTRANSFERASE"/>
    <property type="match status" value="1"/>
</dbReference>
<dbReference type="AlphaFoldDB" id="A0A5C8Z9K0"/>
<dbReference type="EMBL" id="VKAD01000001">
    <property type="protein sequence ID" value="TXR53831.1"/>
    <property type="molecule type" value="Genomic_DNA"/>
</dbReference>
<sequence length="262" mass="29509">MPNTSQTAETPIDFVALEHAAFRAWPALQQAEHQGVVLRFANGYTKRANSANVLEPPQGDLEPWLAHYQAAFKAQNLPCIFRLPTVCQQQRLDDFLQSKGFRQIDKSHVLVKSLMVDSGLIESLNKSASVRMIEKTHEQWIASYCAINEVALGDHQTHLDMLKRIEDKTLMLVLTDGEQELACGLGVLSGQYFGLFDIATKKIARNQGFANQLISAMLAWAVQQGANYSYLQVVADNQAAIRLYKKLGYQHGYDYWYRISAE</sequence>
<dbReference type="GO" id="GO:0016747">
    <property type="term" value="F:acyltransferase activity, transferring groups other than amino-acyl groups"/>
    <property type="evidence" value="ECO:0007669"/>
    <property type="project" value="InterPro"/>
</dbReference>